<keyword evidence="2" id="KW-1185">Reference proteome</keyword>
<dbReference type="RefSeq" id="WP_197002606.1">
    <property type="nucleotide sequence ID" value="NZ_BONS01000002.1"/>
</dbReference>
<proteinExistence type="predicted"/>
<dbReference type="AlphaFoldDB" id="A0A8J7KNR6"/>
<evidence type="ECO:0000313" key="2">
    <source>
        <dbReference type="Proteomes" id="UP000622552"/>
    </source>
</evidence>
<dbReference type="Proteomes" id="UP000622552">
    <property type="component" value="Unassembled WGS sequence"/>
</dbReference>
<evidence type="ECO:0000313" key="1">
    <source>
        <dbReference type="EMBL" id="MBG6135507.1"/>
    </source>
</evidence>
<dbReference type="Pfam" id="PF10978">
    <property type="entry name" value="DUF2785"/>
    <property type="match status" value="1"/>
</dbReference>
<accession>A0A8J7KNR6</accession>
<reference evidence="1" key="1">
    <citation type="submission" date="2020-11" db="EMBL/GenBank/DDBJ databases">
        <title>Sequencing the genomes of 1000 actinobacteria strains.</title>
        <authorList>
            <person name="Klenk H.-P."/>
        </authorList>
    </citation>
    <scope>NUCLEOTIDE SEQUENCE</scope>
    <source>
        <strain evidence="1">DSM 45356</strain>
    </source>
</reference>
<dbReference type="InterPro" id="IPR021247">
    <property type="entry name" value="DUF2785"/>
</dbReference>
<name>A0A8J7KNR6_9ACTN</name>
<protein>
    <recommendedName>
        <fullName evidence="3">DUF2785 domain-containing protein</fullName>
    </recommendedName>
</protein>
<gene>
    <name evidence="1" type="ORF">IW245_001701</name>
</gene>
<dbReference type="EMBL" id="JADOUF010000001">
    <property type="protein sequence ID" value="MBG6135507.1"/>
    <property type="molecule type" value="Genomic_DNA"/>
</dbReference>
<comment type="caution">
    <text evidence="1">The sequence shown here is derived from an EMBL/GenBank/DDBJ whole genome shotgun (WGS) entry which is preliminary data.</text>
</comment>
<organism evidence="1 2">
    <name type="scientific">Longispora fulva</name>
    <dbReference type="NCBI Taxonomy" id="619741"/>
    <lineage>
        <taxon>Bacteria</taxon>
        <taxon>Bacillati</taxon>
        <taxon>Actinomycetota</taxon>
        <taxon>Actinomycetes</taxon>
        <taxon>Micromonosporales</taxon>
        <taxon>Micromonosporaceae</taxon>
        <taxon>Longispora</taxon>
    </lineage>
</organism>
<evidence type="ECO:0008006" key="3">
    <source>
        <dbReference type="Google" id="ProtNLM"/>
    </source>
</evidence>
<sequence>MTDWNKIVESDYAVPGDRDLTALTAELSAALADPDPLIRDGAPYRVLGTWIRRGVLDAELPALGDAMAARFDHPEVQARTFAPLVLAWIVDRRGAAPAWVTAFERWYPAEEDLRGHDPDLGWLHAVAHGADLLGVYGRTEPTRMLDVAARRLIAPAALVWRDQEDDRLAHAVAVTLTHPELTADGAGAWLEPVAADFRAGKPGPPPAHASNAMRTLRALYVLVDRGVRAERNGAPVRVAHREAVLEALAATLAVVAPFAG</sequence>